<dbReference type="Gene3D" id="1.10.10.1330">
    <property type="entry name" value="RNA polymerase sigma-54 factor, core-binding domain"/>
    <property type="match status" value="1"/>
</dbReference>
<feature type="domain" description="RNA polymerase sigma factor 54 core-binding" evidence="12">
    <location>
        <begin position="162"/>
        <end position="349"/>
    </location>
</feature>
<name>A0ABX7B2C1_9PROT</name>
<dbReference type="NCBIfam" id="NF009118">
    <property type="entry name" value="PRK12469.1"/>
    <property type="match status" value="1"/>
</dbReference>
<evidence type="ECO:0000256" key="3">
    <source>
        <dbReference type="ARBA" id="ARBA00022679"/>
    </source>
</evidence>
<keyword evidence="4 9" id="KW-0548">Nucleotidyltransferase</keyword>
<evidence type="ECO:0000256" key="4">
    <source>
        <dbReference type="ARBA" id="ARBA00022695"/>
    </source>
</evidence>
<dbReference type="PROSITE" id="PS50044">
    <property type="entry name" value="SIGMA54_3"/>
    <property type="match status" value="1"/>
</dbReference>
<dbReference type="Pfam" id="PF04552">
    <property type="entry name" value="Sigma54_DBD"/>
    <property type="match status" value="1"/>
</dbReference>
<keyword evidence="14" id="KW-1185">Reference proteome</keyword>
<protein>
    <recommendedName>
        <fullName evidence="9">RNA polymerase sigma-54 factor</fullName>
    </recommendedName>
</protein>
<dbReference type="PROSITE" id="PS00717">
    <property type="entry name" value="SIGMA54_1"/>
    <property type="match status" value="1"/>
</dbReference>
<feature type="compositionally biased region" description="Gly residues" evidence="10">
    <location>
        <begin position="57"/>
        <end position="76"/>
    </location>
</feature>
<dbReference type="Gene3D" id="1.10.10.60">
    <property type="entry name" value="Homeodomain-like"/>
    <property type="match status" value="1"/>
</dbReference>
<dbReference type="Pfam" id="PF04963">
    <property type="entry name" value="Sigma54_CBD"/>
    <property type="match status" value="1"/>
</dbReference>
<dbReference type="PRINTS" id="PR00045">
    <property type="entry name" value="SIGMA54FCT"/>
</dbReference>
<evidence type="ECO:0000256" key="10">
    <source>
        <dbReference type="SAM" id="MobiDB-lite"/>
    </source>
</evidence>
<evidence type="ECO:0000256" key="6">
    <source>
        <dbReference type="ARBA" id="ARBA00023082"/>
    </source>
</evidence>
<dbReference type="InterPro" id="IPR007634">
    <property type="entry name" value="RNA_pol_sigma_54_DNA-bd"/>
</dbReference>
<dbReference type="EMBL" id="CP067420">
    <property type="protein sequence ID" value="QQP88483.1"/>
    <property type="molecule type" value="Genomic_DNA"/>
</dbReference>
<evidence type="ECO:0000256" key="7">
    <source>
        <dbReference type="ARBA" id="ARBA00023125"/>
    </source>
</evidence>
<dbReference type="PANTHER" id="PTHR32248:SF4">
    <property type="entry name" value="RNA POLYMERASE SIGMA-54 FACTOR"/>
    <property type="match status" value="1"/>
</dbReference>
<keyword evidence="7 9" id="KW-0238">DNA-binding</keyword>
<keyword evidence="8 9" id="KW-0804">Transcription</keyword>
<comment type="function">
    <text evidence="9">Sigma factors are initiation factors that promote the attachment of RNA polymerase to specific initiation sites and are then released.</text>
</comment>
<dbReference type="Proteomes" id="UP000595197">
    <property type="component" value="Chromosome"/>
</dbReference>
<dbReference type="InterPro" id="IPR000394">
    <property type="entry name" value="RNA_pol_sigma_54"/>
</dbReference>
<evidence type="ECO:0000256" key="5">
    <source>
        <dbReference type="ARBA" id="ARBA00023015"/>
    </source>
</evidence>
<evidence type="ECO:0000256" key="2">
    <source>
        <dbReference type="ARBA" id="ARBA00022478"/>
    </source>
</evidence>
<dbReference type="PIRSF" id="PIRSF000774">
    <property type="entry name" value="RpoN"/>
    <property type="match status" value="1"/>
</dbReference>
<accession>A0ABX7B2C1</accession>
<dbReference type="PANTHER" id="PTHR32248">
    <property type="entry name" value="RNA POLYMERASE SIGMA-54 FACTOR"/>
    <property type="match status" value="1"/>
</dbReference>
<evidence type="ECO:0000313" key="14">
    <source>
        <dbReference type="Proteomes" id="UP000595197"/>
    </source>
</evidence>
<dbReference type="Pfam" id="PF00309">
    <property type="entry name" value="Sigma54_AID"/>
    <property type="match status" value="1"/>
</dbReference>
<keyword evidence="2 9" id="KW-0240">DNA-directed RNA polymerase</keyword>
<dbReference type="InterPro" id="IPR007046">
    <property type="entry name" value="RNA_pol_sigma_54_core-bd"/>
</dbReference>
<feature type="region of interest" description="Disordered" evidence="10">
    <location>
        <begin position="56"/>
        <end position="83"/>
    </location>
</feature>
<organism evidence="13 14">
    <name type="scientific">Skermanella cutis</name>
    <dbReference type="NCBI Taxonomy" id="2775420"/>
    <lineage>
        <taxon>Bacteria</taxon>
        <taxon>Pseudomonadati</taxon>
        <taxon>Pseudomonadota</taxon>
        <taxon>Alphaproteobacteria</taxon>
        <taxon>Rhodospirillales</taxon>
        <taxon>Azospirillaceae</taxon>
        <taxon>Skermanella</taxon>
    </lineage>
</organism>
<proteinExistence type="inferred from homology"/>
<evidence type="ECO:0000313" key="13">
    <source>
        <dbReference type="EMBL" id="QQP88483.1"/>
    </source>
</evidence>
<keyword evidence="3 9" id="KW-0808">Transferase</keyword>
<reference evidence="13" key="1">
    <citation type="submission" date="2021-02" db="EMBL/GenBank/DDBJ databases">
        <title>Skermanella TT6 skin isolate.</title>
        <authorList>
            <person name="Lee K."/>
            <person name="Ganzorig M."/>
        </authorList>
    </citation>
    <scope>NUCLEOTIDE SEQUENCE</scope>
    <source>
        <strain evidence="13">TT6</strain>
    </source>
</reference>
<keyword evidence="6 9" id="KW-0731">Sigma factor</keyword>
<sequence>MALTQRLDLRQTQSLVMTPQLQQAIKLLQLSNMELSDYVDREIEQNPLLERDEAEFGDGGVQANGDGAGAQGGAGEGPREGGIDQAELAPAVDGADQRQLDTHELTTSDHMAGGSDAPLDTDFENVWTNGSAADGGFDGTEAFGDWSSKGGSGSFEDGEYNLEQTLSGETSLRDHLIGQLNVDIADPVDRLIGLALIDMLDAAGYVTGDLDALAEQLNCELSRIEAVLRRVQRFDPPGVFARSLKECLEIQLRERNRLDPAIQAMLDNLELLAARNVPALLKVCGVDAEDLSDMVAEIRTLDPKPALRFDHQVVQTVTPDILMRLQPGGGWLIELNTETLPRVLINQRYFAQVSGEVRNKAEKEYISERFNSANWLVKSLHQRANTILKVATEIVRQQDLFFVKGVQYLRPLILRDIAEAIGMHESTVSRVTTNKFMATPRGVFELKYFFTSSINGAGGEAAHSAEAVRFRIKALIDGEPPEGILSDDRIVEILKSDGIEIARRTVAKYREAMRIPSSVQRRREKSMRL</sequence>
<dbReference type="NCBIfam" id="TIGR02395">
    <property type="entry name" value="rpoN_sigma"/>
    <property type="match status" value="1"/>
</dbReference>
<evidence type="ECO:0000259" key="12">
    <source>
        <dbReference type="Pfam" id="PF04963"/>
    </source>
</evidence>
<dbReference type="PROSITE" id="PS00718">
    <property type="entry name" value="SIGMA54_2"/>
    <property type="match status" value="1"/>
</dbReference>
<dbReference type="InterPro" id="IPR038709">
    <property type="entry name" value="RpoN_core-bd_sf"/>
</dbReference>
<evidence type="ECO:0000259" key="11">
    <source>
        <dbReference type="Pfam" id="PF04552"/>
    </source>
</evidence>
<dbReference type="RefSeq" id="WP_201073450.1">
    <property type="nucleotide sequence ID" value="NZ_CP067420.1"/>
</dbReference>
<keyword evidence="5 9" id="KW-0805">Transcription regulation</keyword>
<feature type="domain" description="RNA polymerase sigma factor 54 DNA-binding" evidence="11">
    <location>
        <begin position="364"/>
        <end position="523"/>
    </location>
</feature>
<dbReference type="NCBIfam" id="NF004596">
    <property type="entry name" value="PRK05932.1-3"/>
    <property type="match status" value="1"/>
</dbReference>
<evidence type="ECO:0000256" key="1">
    <source>
        <dbReference type="ARBA" id="ARBA00008798"/>
    </source>
</evidence>
<evidence type="ECO:0000256" key="8">
    <source>
        <dbReference type="ARBA" id="ARBA00023163"/>
    </source>
</evidence>
<comment type="similarity">
    <text evidence="1 9">Belongs to the sigma-54 factor family.</text>
</comment>
<gene>
    <name evidence="13" type="primary">rpoN</name>
    <name evidence="13" type="ORF">IGS68_20945</name>
</gene>
<evidence type="ECO:0000256" key="9">
    <source>
        <dbReference type="PIRNR" id="PIRNR000774"/>
    </source>
</evidence>